<feature type="signal peptide" evidence="1">
    <location>
        <begin position="1"/>
        <end position="21"/>
    </location>
</feature>
<dbReference type="RefSeq" id="WP_035308967.1">
    <property type="nucleotide sequence ID" value="NZ_CP048751.1"/>
</dbReference>
<reference evidence="2 3" key="1">
    <citation type="submission" date="2020-01" db="EMBL/GenBank/DDBJ databases">
        <authorList>
            <person name="Wang S."/>
        </authorList>
    </citation>
    <scope>NUCLEOTIDE SEQUENCE [LARGE SCALE GENOMIC DNA]</scope>
    <source>
        <strain evidence="2 3">D151-2-6</strain>
    </source>
</reference>
<feature type="chain" id="PRO_5044194757" description="Lipoprotein" evidence="1">
    <location>
        <begin position="22"/>
        <end position="171"/>
    </location>
</feature>
<dbReference type="EMBL" id="CP048751">
    <property type="protein sequence ID" value="QIH73170.1"/>
    <property type="molecule type" value="Genomic_DNA"/>
</dbReference>
<dbReference type="AlphaFoldDB" id="A0AB37E8E3"/>
<evidence type="ECO:0000256" key="1">
    <source>
        <dbReference type="SAM" id="SignalP"/>
    </source>
</evidence>
<accession>A0AB37E8E3</accession>
<dbReference type="KEGG" id="bmed:GYM46_09545"/>
<evidence type="ECO:0008006" key="4">
    <source>
        <dbReference type="Google" id="ProtNLM"/>
    </source>
</evidence>
<keyword evidence="1" id="KW-0732">Signal</keyword>
<sequence>MRKAFVSLIVSFLLAPVSAQAQVGDFEAMAGACDAFLADGRFPPATAEAAFFLDRGFKGAAMTARDGEVSRSYTRSGTPVDPVRIMVARPTETGGESCSVLDLSGPEAGDSFIVKTRAERSWTFDSESDDVNGKGVLFERSVATNMIFLSIWGTGGAYPVSIASYQIGTSD</sequence>
<protein>
    <recommendedName>
        <fullName evidence="4">Lipoprotein</fullName>
    </recommendedName>
</protein>
<evidence type="ECO:0000313" key="3">
    <source>
        <dbReference type="Proteomes" id="UP000501325"/>
    </source>
</evidence>
<organism evidence="2 3">
    <name type="scientific">Brevundimonas mediterranea</name>
    <dbReference type="NCBI Taxonomy" id="74329"/>
    <lineage>
        <taxon>Bacteria</taxon>
        <taxon>Pseudomonadati</taxon>
        <taxon>Pseudomonadota</taxon>
        <taxon>Alphaproteobacteria</taxon>
        <taxon>Caulobacterales</taxon>
        <taxon>Caulobacteraceae</taxon>
        <taxon>Brevundimonas</taxon>
    </lineage>
</organism>
<gene>
    <name evidence="2" type="ORF">GYM46_09545</name>
</gene>
<evidence type="ECO:0000313" key="2">
    <source>
        <dbReference type="EMBL" id="QIH73170.1"/>
    </source>
</evidence>
<dbReference type="Proteomes" id="UP000501325">
    <property type="component" value="Chromosome"/>
</dbReference>
<proteinExistence type="predicted"/>
<name>A0AB37E8E3_9CAUL</name>